<dbReference type="EMBL" id="JANBOH010000105">
    <property type="protein sequence ID" value="KAJ1645450.1"/>
    <property type="molecule type" value="Genomic_DNA"/>
</dbReference>
<dbReference type="AlphaFoldDB" id="A0A9W7XLQ7"/>
<evidence type="ECO:0000256" key="4">
    <source>
        <dbReference type="ARBA" id="ARBA00022670"/>
    </source>
</evidence>
<evidence type="ECO:0000256" key="9">
    <source>
        <dbReference type="ARBA" id="ARBA00023180"/>
    </source>
</evidence>
<evidence type="ECO:0000256" key="8">
    <source>
        <dbReference type="ARBA" id="ARBA00023157"/>
    </source>
</evidence>
<dbReference type="InterPro" id="IPR033121">
    <property type="entry name" value="PEPTIDASE_A1"/>
</dbReference>
<keyword evidence="7 12" id="KW-0378">Hydrolase</keyword>
<dbReference type="FunFam" id="2.40.70.10:FF:000036">
    <property type="entry name" value="Vacuolar aspartic protease"/>
    <property type="match status" value="1"/>
</dbReference>
<evidence type="ECO:0000313" key="15">
    <source>
        <dbReference type="EMBL" id="KAJ1645450.1"/>
    </source>
</evidence>
<feature type="chain" id="PRO_5040952767" evidence="13">
    <location>
        <begin position="20"/>
        <end position="407"/>
    </location>
</feature>
<protein>
    <submittedName>
        <fullName evidence="15">Aspartic proteinase</fullName>
        <ecNumber evidence="15">3.4.23.25</ecNumber>
    </submittedName>
</protein>
<keyword evidence="16" id="KW-1185">Reference proteome</keyword>
<dbReference type="SUPFAM" id="SSF50630">
    <property type="entry name" value="Acid proteases"/>
    <property type="match status" value="1"/>
</dbReference>
<feature type="disulfide bond" evidence="11">
    <location>
        <begin position="330"/>
        <end position="363"/>
    </location>
</feature>
<evidence type="ECO:0000256" key="6">
    <source>
        <dbReference type="ARBA" id="ARBA00022750"/>
    </source>
</evidence>
<evidence type="ECO:0000313" key="16">
    <source>
        <dbReference type="Proteomes" id="UP001145021"/>
    </source>
</evidence>
<proteinExistence type="inferred from homology"/>
<organism evidence="15 16">
    <name type="scientific">Coemansia asiatica</name>
    <dbReference type="NCBI Taxonomy" id="1052880"/>
    <lineage>
        <taxon>Eukaryota</taxon>
        <taxon>Fungi</taxon>
        <taxon>Fungi incertae sedis</taxon>
        <taxon>Zoopagomycota</taxon>
        <taxon>Kickxellomycotina</taxon>
        <taxon>Kickxellomycetes</taxon>
        <taxon>Kickxellales</taxon>
        <taxon>Kickxellaceae</taxon>
        <taxon>Coemansia</taxon>
    </lineage>
</organism>
<gene>
    <name evidence="15" type="primary">APR1_2</name>
    <name evidence="15" type="ORF">LPJ64_002957</name>
</gene>
<comment type="similarity">
    <text evidence="2 12">Belongs to the peptidase A1 family.</text>
</comment>
<evidence type="ECO:0000256" key="2">
    <source>
        <dbReference type="ARBA" id="ARBA00007447"/>
    </source>
</evidence>
<keyword evidence="8 11" id="KW-1015">Disulfide bond</keyword>
<keyword evidence="9" id="KW-0325">Glycoprotein</keyword>
<feature type="domain" description="Peptidase A1" evidence="14">
    <location>
        <begin position="94"/>
        <end position="404"/>
    </location>
</feature>
<dbReference type="GO" id="GO:0005773">
    <property type="term" value="C:vacuole"/>
    <property type="evidence" value="ECO:0007669"/>
    <property type="project" value="UniProtKB-SubCell"/>
</dbReference>
<comment type="subcellular location">
    <subcellularLocation>
        <location evidence="1">Vacuole</location>
    </subcellularLocation>
</comment>
<dbReference type="Pfam" id="PF00026">
    <property type="entry name" value="Asp"/>
    <property type="match status" value="1"/>
</dbReference>
<feature type="disulfide bond" evidence="11">
    <location>
        <begin position="125"/>
        <end position="130"/>
    </location>
</feature>
<evidence type="ECO:0000256" key="3">
    <source>
        <dbReference type="ARBA" id="ARBA00022554"/>
    </source>
</evidence>
<name>A0A9W7XLQ7_9FUNG</name>
<evidence type="ECO:0000256" key="10">
    <source>
        <dbReference type="PIRSR" id="PIRSR601461-1"/>
    </source>
</evidence>
<keyword evidence="4 12" id="KW-0645">Protease</keyword>
<dbReference type="PROSITE" id="PS00141">
    <property type="entry name" value="ASP_PROTEASE"/>
    <property type="match status" value="2"/>
</dbReference>
<evidence type="ECO:0000256" key="11">
    <source>
        <dbReference type="PIRSR" id="PIRSR601461-2"/>
    </source>
</evidence>
<evidence type="ECO:0000256" key="12">
    <source>
        <dbReference type="RuleBase" id="RU000454"/>
    </source>
</evidence>
<dbReference type="GO" id="GO:0004190">
    <property type="term" value="F:aspartic-type endopeptidase activity"/>
    <property type="evidence" value="ECO:0007669"/>
    <property type="project" value="UniProtKB-KW"/>
</dbReference>
<evidence type="ECO:0000256" key="1">
    <source>
        <dbReference type="ARBA" id="ARBA00004116"/>
    </source>
</evidence>
<dbReference type="InterPro" id="IPR001461">
    <property type="entry name" value="Aspartic_peptidase_A1"/>
</dbReference>
<dbReference type="InterPro" id="IPR001969">
    <property type="entry name" value="Aspartic_peptidase_AS"/>
</dbReference>
<sequence>MKLTLSLATLGALAMGASAAAANGVHTIAIKKVIESPEQTLQRYANTGSYIAQKYFGAGALDKLSMEQTTVVPLNADGSASFGVPISNFMNAQYYGEIDIGTPPQTFKVVFDTGSANLWVPSQECSSIACFFHTKYDHSQSSSYKANGTEFSIRYISGSLEGYMSRDTLNVGGIEVEGQDFAEVTKEPGLTFAFGRFDGIFGLGYDTISVLHTVPPFYHMVNRGHVKKPMFSFYLSDTNKGDSEGEMVLGGYNEKHFEGELQWADVRRKGYWEVDLEKVKFGDDEIMLDNTGAAIDTGSSLLVLPTTLADLLNKQIGAKKNFAGQYVVDCASIASLPPFTMQFGGKEYALDAEDYILNVQGQCISGFMGTDIPEPLGPIWIIGDVFLRKFYSVYDLGKNRVGFAKAR</sequence>
<evidence type="ECO:0000256" key="13">
    <source>
        <dbReference type="SAM" id="SignalP"/>
    </source>
</evidence>
<feature type="signal peptide" evidence="13">
    <location>
        <begin position="1"/>
        <end position="19"/>
    </location>
</feature>
<dbReference type="GO" id="GO:0006508">
    <property type="term" value="P:proteolysis"/>
    <property type="evidence" value="ECO:0007669"/>
    <property type="project" value="UniProtKB-KW"/>
</dbReference>
<evidence type="ECO:0000259" key="14">
    <source>
        <dbReference type="PROSITE" id="PS51767"/>
    </source>
</evidence>
<dbReference type="Gene3D" id="2.40.70.10">
    <property type="entry name" value="Acid Proteases"/>
    <property type="match status" value="2"/>
</dbReference>
<feature type="active site" evidence="10">
    <location>
        <position position="296"/>
    </location>
</feature>
<dbReference type="PANTHER" id="PTHR47966">
    <property type="entry name" value="BETA-SITE APP-CLEAVING ENZYME, ISOFORM A-RELATED"/>
    <property type="match status" value="1"/>
</dbReference>
<accession>A0A9W7XLQ7</accession>
<evidence type="ECO:0000256" key="5">
    <source>
        <dbReference type="ARBA" id="ARBA00022729"/>
    </source>
</evidence>
<dbReference type="Proteomes" id="UP001145021">
    <property type="component" value="Unassembled WGS sequence"/>
</dbReference>
<keyword evidence="6 12" id="KW-0064">Aspartyl protease</keyword>
<dbReference type="PROSITE" id="PS51767">
    <property type="entry name" value="PEPTIDASE_A1"/>
    <property type="match status" value="1"/>
</dbReference>
<comment type="caution">
    <text evidence="15">The sequence shown here is derived from an EMBL/GenBank/DDBJ whole genome shotgun (WGS) entry which is preliminary data.</text>
</comment>
<keyword evidence="5 13" id="KW-0732">Signal</keyword>
<keyword evidence="3" id="KW-0926">Vacuole</keyword>
<dbReference type="InterPro" id="IPR021109">
    <property type="entry name" value="Peptidase_aspartic_dom_sf"/>
</dbReference>
<evidence type="ECO:0000256" key="7">
    <source>
        <dbReference type="ARBA" id="ARBA00022801"/>
    </source>
</evidence>
<dbReference type="EC" id="3.4.23.25" evidence="15"/>
<dbReference type="PRINTS" id="PR00792">
    <property type="entry name" value="PEPSIN"/>
</dbReference>
<feature type="active site" evidence="10">
    <location>
        <position position="112"/>
    </location>
</feature>
<dbReference type="FunFam" id="2.40.70.10:FF:000002">
    <property type="entry name" value="Vacuolar aspartic proteinase"/>
    <property type="match status" value="1"/>
</dbReference>
<dbReference type="PANTHER" id="PTHR47966:SF51">
    <property type="entry name" value="BETA-SITE APP-CLEAVING ENZYME, ISOFORM A-RELATED"/>
    <property type="match status" value="1"/>
</dbReference>
<reference evidence="15" key="1">
    <citation type="submission" date="2022-07" db="EMBL/GenBank/DDBJ databases">
        <title>Phylogenomic reconstructions and comparative analyses of Kickxellomycotina fungi.</title>
        <authorList>
            <person name="Reynolds N.K."/>
            <person name="Stajich J.E."/>
            <person name="Barry K."/>
            <person name="Grigoriev I.V."/>
            <person name="Crous P."/>
            <person name="Smith M.E."/>
        </authorList>
    </citation>
    <scope>NUCLEOTIDE SEQUENCE</scope>
    <source>
        <strain evidence="15">NBRC 105413</strain>
    </source>
</reference>